<reference evidence="1" key="1">
    <citation type="submission" date="2022-07" db="EMBL/GenBank/DDBJ databases">
        <title>Genome Sequence of Lecanicillium saksenae.</title>
        <authorList>
            <person name="Buettner E."/>
        </authorList>
    </citation>
    <scope>NUCLEOTIDE SEQUENCE</scope>
    <source>
        <strain evidence="1">VT-O1</strain>
    </source>
</reference>
<sequence length="644" mass="72375">MTKSPITTAPPKTFTIVAGLNGRYAVQQTPHLLPTTSARMRWAREIAEIIWRPLTAMIWLLQLYLICVLAKAARHATSNEAAVAWGFIATRLSLLLALFAEEAWRFCTFRPSRTRKRTRLVGDTVPAVDIIIVSCGENIDVILDTVRSACAQDYPSGKFRVLVSDDGNDRSLHDALHALNEDMPCDLLYYCRPGKAGSKPGYKAGNMNAALAHLDALGGQTEFCAFTDADMLLEADFLRACLGHLLLDPQVGVVIVPQSYYNLPINDPLCQSMHAFNHWDQLQRDSIGAAWETGPGVLFRRQALVDIGGLNTRVISEDVLCGFLLNGHGWHTIICHEQLQWGLVPETLAGHIAQRLKWNVGTLQVAKVINFGIKLRITWQQRALQTCFSLGPHLSGINRTVRSWAVLVLVSSGKPLVIARNKADLEHVIAIAWLINLLCHLENLIIGSYCGYREIRRRKQGCAWLNPYLAMATMRELLPRYISGTKVTFIPTALLDSSLKERDEQSRAPFLTRVSRMVLQQGLWYHLLMMTVVFGLIHKEISTSRAIANQEAMCQHMWTHSLAPGLDWDSYFDLLAPLAYAFVPSTVPPRRELLGEPSSDKIQCRLPKKTSKLEKWDWWWFIAELPRMLLIISGTIVRFGLCPK</sequence>
<evidence type="ECO:0000313" key="2">
    <source>
        <dbReference type="Proteomes" id="UP001148737"/>
    </source>
</evidence>
<comment type="caution">
    <text evidence="1">The sequence shown here is derived from an EMBL/GenBank/DDBJ whole genome shotgun (WGS) entry which is preliminary data.</text>
</comment>
<keyword evidence="2" id="KW-1185">Reference proteome</keyword>
<organism evidence="1 2">
    <name type="scientific">Lecanicillium saksenae</name>
    <dbReference type="NCBI Taxonomy" id="468837"/>
    <lineage>
        <taxon>Eukaryota</taxon>
        <taxon>Fungi</taxon>
        <taxon>Dikarya</taxon>
        <taxon>Ascomycota</taxon>
        <taxon>Pezizomycotina</taxon>
        <taxon>Sordariomycetes</taxon>
        <taxon>Hypocreomycetidae</taxon>
        <taxon>Hypocreales</taxon>
        <taxon>Cordycipitaceae</taxon>
        <taxon>Lecanicillium</taxon>
    </lineage>
</organism>
<gene>
    <name evidence="1" type="ORF">NLG97_g3812</name>
</gene>
<dbReference type="Proteomes" id="UP001148737">
    <property type="component" value="Unassembled WGS sequence"/>
</dbReference>
<name>A0ACC1QX56_9HYPO</name>
<dbReference type="EMBL" id="JANAKD010000338">
    <property type="protein sequence ID" value="KAJ3494846.1"/>
    <property type="molecule type" value="Genomic_DNA"/>
</dbReference>
<proteinExistence type="predicted"/>
<evidence type="ECO:0000313" key="1">
    <source>
        <dbReference type="EMBL" id="KAJ3494846.1"/>
    </source>
</evidence>
<accession>A0ACC1QX56</accession>
<protein>
    <submittedName>
        <fullName evidence="1">Uncharacterized protein</fullName>
    </submittedName>
</protein>